<reference evidence="1" key="1">
    <citation type="submission" date="2020-05" db="EMBL/GenBank/DDBJ databases">
        <authorList>
            <person name="Chiriac C."/>
            <person name="Salcher M."/>
            <person name="Ghai R."/>
            <person name="Kavagutti S V."/>
        </authorList>
    </citation>
    <scope>NUCLEOTIDE SEQUENCE</scope>
</reference>
<gene>
    <name evidence="1" type="ORF">UFOVP1246_38</name>
</gene>
<accession>A0A6J5R6F8</accession>
<evidence type="ECO:0000313" key="1">
    <source>
        <dbReference type="EMBL" id="CAB4193080.1"/>
    </source>
</evidence>
<dbReference type="EMBL" id="LR797193">
    <property type="protein sequence ID" value="CAB4193080.1"/>
    <property type="molecule type" value="Genomic_DNA"/>
</dbReference>
<protein>
    <recommendedName>
        <fullName evidence="2">C2H2-type domain-containing protein</fullName>
    </recommendedName>
</protein>
<organism evidence="1">
    <name type="scientific">uncultured Caudovirales phage</name>
    <dbReference type="NCBI Taxonomy" id="2100421"/>
    <lineage>
        <taxon>Viruses</taxon>
        <taxon>Duplodnaviria</taxon>
        <taxon>Heunggongvirae</taxon>
        <taxon>Uroviricota</taxon>
        <taxon>Caudoviricetes</taxon>
        <taxon>Peduoviridae</taxon>
        <taxon>Maltschvirus</taxon>
        <taxon>Maltschvirus maltsch</taxon>
    </lineage>
</organism>
<proteinExistence type="predicted"/>
<sequence>MRPYINHPDPSDEGDFMSTLGRTRRPVHGEWDDYISLYDDIGDSLIRAIEADLLEPDTEQAAYLCSECENESPTFRGLRVHLSRAHGIKSARADYFSTRKEACQ</sequence>
<name>A0A6J5R6F8_9CAUD</name>
<evidence type="ECO:0008006" key="2">
    <source>
        <dbReference type="Google" id="ProtNLM"/>
    </source>
</evidence>